<reference evidence="1 2" key="1">
    <citation type="submission" date="2016-10" db="EMBL/GenBank/DDBJ databases">
        <title>Arsenicibacter rosenii gen. nov., sp. nov., an efficient arsenic-methylating bacterium isolated from an arsenic-contaminated paddy soil.</title>
        <authorList>
            <person name="Huang K."/>
        </authorList>
    </citation>
    <scope>NUCLEOTIDE SEQUENCE [LARGE SCALE GENOMIC DNA]</scope>
    <source>
        <strain evidence="1 2">SM-1</strain>
    </source>
</reference>
<protein>
    <recommendedName>
        <fullName evidence="3">Tat (Twin-arginine translocation) pathway signal sequence containing protein</fullName>
    </recommendedName>
</protein>
<keyword evidence="2" id="KW-1185">Reference proteome</keyword>
<gene>
    <name evidence="1" type="ORF">BLX24_17160</name>
</gene>
<accession>A0A1S2VJ17</accession>
<evidence type="ECO:0000313" key="2">
    <source>
        <dbReference type="Proteomes" id="UP000181790"/>
    </source>
</evidence>
<proteinExistence type="predicted"/>
<evidence type="ECO:0008006" key="3">
    <source>
        <dbReference type="Google" id="ProtNLM"/>
    </source>
</evidence>
<dbReference type="SUPFAM" id="SSF47240">
    <property type="entry name" value="Ferritin-like"/>
    <property type="match status" value="1"/>
</dbReference>
<dbReference type="Pfam" id="PF13668">
    <property type="entry name" value="Ferritin_2"/>
    <property type="match status" value="1"/>
</dbReference>
<evidence type="ECO:0000313" key="1">
    <source>
        <dbReference type="EMBL" id="OIN57828.1"/>
    </source>
</evidence>
<sequence length="249" mass="26390">MKNFFGKKSAPINPGTVLPVLPFSGNRRLFLQWAGMTSAAGVLLSSCKNDMLGPDGAARTGIGADVDVNLGSGDVGILNYAYALEQLEATFYERVVANPYSGMSAMERSILMDIRDHEVAHREFFKAALGSAAIPALAIDFPGVNFNSRDSILQTARTFEDLGVAAYNGAGQLLADMRNLNTAGKIVSVEARHAAIIRELLSPNSRAFAGDDVVDPATGLDKAMKPGEVAPTAQTFIKQGLIASNLPTM</sequence>
<dbReference type="EMBL" id="MORL01000009">
    <property type="protein sequence ID" value="OIN57828.1"/>
    <property type="molecule type" value="Genomic_DNA"/>
</dbReference>
<organism evidence="1 2">
    <name type="scientific">Arsenicibacter rosenii</name>
    <dbReference type="NCBI Taxonomy" id="1750698"/>
    <lineage>
        <taxon>Bacteria</taxon>
        <taxon>Pseudomonadati</taxon>
        <taxon>Bacteroidota</taxon>
        <taxon>Cytophagia</taxon>
        <taxon>Cytophagales</taxon>
        <taxon>Spirosomataceae</taxon>
        <taxon>Arsenicibacter</taxon>
    </lineage>
</organism>
<dbReference type="InterPro" id="IPR009078">
    <property type="entry name" value="Ferritin-like_SF"/>
</dbReference>
<comment type="caution">
    <text evidence="1">The sequence shown here is derived from an EMBL/GenBank/DDBJ whole genome shotgun (WGS) entry which is preliminary data.</text>
</comment>
<dbReference type="AlphaFoldDB" id="A0A1S2VJ17"/>
<dbReference type="OrthoDB" id="954262at2"/>
<dbReference type="CDD" id="cd00657">
    <property type="entry name" value="Ferritin_like"/>
    <property type="match status" value="1"/>
</dbReference>
<dbReference type="Proteomes" id="UP000181790">
    <property type="component" value="Unassembled WGS sequence"/>
</dbReference>
<name>A0A1S2VJ17_9BACT</name>